<evidence type="ECO:0000256" key="1">
    <source>
        <dbReference type="SAM" id="MobiDB-lite"/>
    </source>
</evidence>
<dbReference type="Proteomes" id="UP000016933">
    <property type="component" value="Unassembled WGS sequence"/>
</dbReference>
<gene>
    <name evidence="2" type="ORF">DOTSEDRAFT_37850</name>
</gene>
<dbReference type="EMBL" id="KB446544">
    <property type="protein sequence ID" value="EME39775.1"/>
    <property type="molecule type" value="Genomic_DNA"/>
</dbReference>
<protein>
    <submittedName>
        <fullName evidence="2">Uncharacterized protein</fullName>
    </submittedName>
</protein>
<reference evidence="2 3" key="2">
    <citation type="journal article" date="2012" name="PLoS Pathog.">
        <title>Diverse lifestyles and strategies of plant pathogenesis encoded in the genomes of eighteen Dothideomycetes fungi.</title>
        <authorList>
            <person name="Ohm R.A."/>
            <person name="Feau N."/>
            <person name="Henrissat B."/>
            <person name="Schoch C.L."/>
            <person name="Horwitz B.A."/>
            <person name="Barry K.W."/>
            <person name="Condon B.J."/>
            <person name="Copeland A.C."/>
            <person name="Dhillon B."/>
            <person name="Glaser F."/>
            <person name="Hesse C.N."/>
            <person name="Kosti I."/>
            <person name="LaButti K."/>
            <person name="Lindquist E.A."/>
            <person name="Lucas S."/>
            <person name="Salamov A.A."/>
            <person name="Bradshaw R.E."/>
            <person name="Ciuffetti L."/>
            <person name="Hamelin R.C."/>
            <person name="Kema G.H.J."/>
            <person name="Lawrence C."/>
            <person name="Scott J.A."/>
            <person name="Spatafora J.W."/>
            <person name="Turgeon B.G."/>
            <person name="de Wit P.J.G.M."/>
            <person name="Zhong S."/>
            <person name="Goodwin S.B."/>
            <person name="Grigoriev I.V."/>
        </authorList>
    </citation>
    <scope>NUCLEOTIDE SEQUENCE [LARGE SCALE GENOMIC DNA]</scope>
    <source>
        <strain evidence="3">NZE10 / CBS 128990</strain>
    </source>
</reference>
<feature type="compositionally biased region" description="Low complexity" evidence="1">
    <location>
        <begin position="138"/>
        <end position="155"/>
    </location>
</feature>
<keyword evidence="3" id="KW-1185">Reference proteome</keyword>
<sequence length="518" mass="56292">MSAMYNSILWLKSFTTLEQKLSQKMAIWGGTYIHNDERAKYTTTPTAEFGQQRTNLSRSTNAAPHLLVLEYTCAHDVHSNAYIDKSSISRDDQTQRSAPLNPHSTQRQCNNQRENFHDENGTYLTATLHQQGTLAGDSASWSARRAQQSAAMSTSAKDDHNHKEASIAIFCPLTADKRSFALGTCRTLTSAEAEPMVAGEIQGQRGPGGSAERSFELRFKIESPTAPLFWKAYKQDQCIQLNTARLDIPARRSITPTHGLSSSDVHTSLKPRGCAILTAAPCSHGRAEREPHDEMRHADEPRRACGCDGVGKTLSSTAAFGPRSVAMLTRDNKVGVDTSKEFVEPRHDLLCSLVATSCNRSVCHNHSGNRLSCPQTKATRGHGKSAPPLPTYHHPIVVETGISNNPTKPCAGGAGTKGWDPADFGSVEFRHRADDGSNKDVSIRTPFGVPCLESFPVEQPYQALQRPALTARASAWGKGRSSSHTGLKSIPTTIRGAARADGRALTAAEWQCCGESES</sequence>
<feature type="region of interest" description="Disordered" evidence="1">
    <location>
        <begin position="135"/>
        <end position="159"/>
    </location>
</feature>
<organism evidence="2 3">
    <name type="scientific">Dothistroma septosporum (strain NZE10 / CBS 128990)</name>
    <name type="common">Red band needle blight fungus</name>
    <name type="synonym">Mycosphaerella pini</name>
    <dbReference type="NCBI Taxonomy" id="675120"/>
    <lineage>
        <taxon>Eukaryota</taxon>
        <taxon>Fungi</taxon>
        <taxon>Dikarya</taxon>
        <taxon>Ascomycota</taxon>
        <taxon>Pezizomycotina</taxon>
        <taxon>Dothideomycetes</taxon>
        <taxon>Dothideomycetidae</taxon>
        <taxon>Mycosphaerellales</taxon>
        <taxon>Mycosphaerellaceae</taxon>
        <taxon>Dothistroma</taxon>
    </lineage>
</organism>
<dbReference type="HOGENOM" id="CLU_525819_0_0_1"/>
<proteinExistence type="predicted"/>
<name>N1PDX3_DOTSN</name>
<accession>N1PDX3</accession>
<evidence type="ECO:0000313" key="2">
    <source>
        <dbReference type="EMBL" id="EME39775.1"/>
    </source>
</evidence>
<dbReference type="AlphaFoldDB" id="N1PDX3"/>
<feature type="compositionally biased region" description="Polar residues" evidence="1">
    <location>
        <begin position="95"/>
        <end position="109"/>
    </location>
</feature>
<evidence type="ECO:0000313" key="3">
    <source>
        <dbReference type="Proteomes" id="UP000016933"/>
    </source>
</evidence>
<reference evidence="3" key="1">
    <citation type="journal article" date="2012" name="PLoS Genet.">
        <title>The genomes of the fungal plant pathogens Cladosporium fulvum and Dothistroma septosporum reveal adaptation to different hosts and lifestyles but also signatures of common ancestry.</title>
        <authorList>
            <person name="de Wit P.J.G.M."/>
            <person name="van der Burgt A."/>
            <person name="Oekmen B."/>
            <person name="Stergiopoulos I."/>
            <person name="Abd-Elsalam K.A."/>
            <person name="Aerts A.L."/>
            <person name="Bahkali A.H."/>
            <person name="Beenen H.G."/>
            <person name="Chettri P."/>
            <person name="Cox M.P."/>
            <person name="Datema E."/>
            <person name="de Vries R.P."/>
            <person name="Dhillon B."/>
            <person name="Ganley A.R."/>
            <person name="Griffiths S.A."/>
            <person name="Guo Y."/>
            <person name="Hamelin R.C."/>
            <person name="Henrissat B."/>
            <person name="Kabir M.S."/>
            <person name="Jashni M.K."/>
            <person name="Kema G."/>
            <person name="Klaubauf S."/>
            <person name="Lapidus A."/>
            <person name="Levasseur A."/>
            <person name="Lindquist E."/>
            <person name="Mehrabi R."/>
            <person name="Ohm R.A."/>
            <person name="Owen T.J."/>
            <person name="Salamov A."/>
            <person name="Schwelm A."/>
            <person name="Schijlen E."/>
            <person name="Sun H."/>
            <person name="van den Burg H.A."/>
            <person name="van Ham R.C.H.J."/>
            <person name="Zhang S."/>
            <person name="Goodwin S.B."/>
            <person name="Grigoriev I.V."/>
            <person name="Collemare J."/>
            <person name="Bradshaw R.E."/>
        </authorList>
    </citation>
    <scope>NUCLEOTIDE SEQUENCE [LARGE SCALE GENOMIC DNA]</scope>
    <source>
        <strain evidence="3">NZE10 / CBS 128990</strain>
    </source>
</reference>
<feature type="region of interest" description="Disordered" evidence="1">
    <location>
        <begin position="84"/>
        <end position="109"/>
    </location>
</feature>